<protein>
    <submittedName>
        <fullName evidence="2">G-protein subunit alpha 6</fullName>
    </submittedName>
</protein>
<dbReference type="GO" id="GO:0007165">
    <property type="term" value="P:signal transduction"/>
    <property type="evidence" value="ECO:0007669"/>
    <property type="project" value="InterPro"/>
</dbReference>
<evidence type="ECO:0000313" key="3">
    <source>
        <dbReference type="Proteomes" id="UP000023152"/>
    </source>
</evidence>
<feature type="transmembrane region" description="Helical" evidence="1">
    <location>
        <begin position="232"/>
        <end position="252"/>
    </location>
</feature>
<keyword evidence="1" id="KW-0812">Transmembrane</keyword>
<organism evidence="2 3">
    <name type="scientific">Reticulomyxa filosa</name>
    <dbReference type="NCBI Taxonomy" id="46433"/>
    <lineage>
        <taxon>Eukaryota</taxon>
        <taxon>Sar</taxon>
        <taxon>Rhizaria</taxon>
        <taxon>Retaria</taxon>
        <taxon>Foraminifera</taxon>
        <taxon>Monothalamids</taxon>
        <taxon>Reticulomyxidae</taxon>
        <taxon>Reticulomyxa</taxon>
    </lineage>
</organism>
<dbReference type="InterPro" id="IPR011025">
    <property type="entry name" value="GproteinA_insert"/>
</dbReference>
<evidence type="ECO:0000313" key="2">
    <source>
        <dbReference type="EMBL" id="ETO24254.1"/>
    </source>
</evidence>
<dbReference type="AlphaFoldDB" id="X6NER2"/>
<feature type="non-terminal residue" evidence="2">
    <location>
        <position position="253"/>
    </location>
</feature>
<gene>
    <name evidence="2" type="ORF">RFI_12905</name>
</gene>
<keyword evidence="3" id="KW-1185">Reference proteome</keyword>
<keyword evidence="1" id="KW-0472">Membrane</keyword>
<proteinExistence type="predicted"/>
<dbReference type="InterPro" id="IPR027417">
    <property type="entry name" value="P-loop_NTPase"/>
</dbReference>
<comment type="caution">
    <text evidence="2">The sequence shown here is derived from an EMBL/GenBank/DDBJ whole genome shotgun (WGS) entry which is preliminary data.</text>
</comment>
<keyword evidence="1" id="KW-1133">Transmembrane helix</keyword>
<reference evidence="2 3" key="1">
    <citation type="journal article" date="2013" name="Curr. Biol.">
        <title>The Genome of the Foraminiferan Reticulomyxa filosa.</title>
        <authorList>
            <person name="Glockner G."/>
            <person name="Hulsmann N."/>
            <person name="Schleicher M."/>
            <person name="Noegel A.A."/>
            <person name="Eichinger L."/>
            <person name="Gallinger C."/>
            <person name="Pawlowski J."/>
            <person name="Sierra R."/>
            <person name="Euteneuer U."/>
            <person name="Pillet L."/>
            <person name="Moustafa A."/>
            <person name="Platzer M."/>
            <person name="Groth M."/>
            <person name="Szafranski K."/>
            <person name="Schliwa M."/>
        </authorList>
    </citation>
    <scope>NUCLEOTIDE SEQUENCE [LARGE SCALE GENOMIC DNA]</scope>
</reference>
<name>X6NER2_RETFI</name>
<dbReference type="Gene3D" id="1.10.400.10">
    <property type="entry name" value="GI Alpha 1, domain 2-like"/>
    <property type="match status" value="1"/>
</dbReference>
<accession>X6NER2</accession>
<dbReference type="EMBL" id="ASPP01009346">
    <property type="protein sequence ID" value="ETO24254.1"/>
    <property type="molecule type" value="Genomic_DNA"/>
</dbReference>
<sequence length="253" mass="29511">MGNHHYKVFTYFSSNASSNDMVLLKLKLTVYKKLQIEYVQIALIGIGGVGKTIMCKQLQLLDENRDDFGEWTSTEDKMNEIRNEIWVDVKDSIMHHLSDMIVDISKKPEVTNTLDISTAQVMAELLRACKNREFLNAGTLSRRLWNDLHDSQVFRKALRNPSQANISLQMEYLFDHLDEIFIEGEVSTNRNFIFFPLSTSGFCATQYSHSFEVIDTGAHYNKAKQMKYTYTNCVRSAYFISFFFFFLIYIRIY</sequence>
<evidence type="ECO:0000256" key="1">
    <source>
        <dbReference type="SAM" id="Phobius"/>
    </source>
</evidence>
<dbReference type="Proteomes" id="UP000023152">
    <property type="component" value="Unassembled WGS sequence"/>
</dbReference>
<dbReference type="Gene3D" id="3.40.50.300">
    <property type="entry name" value="P-loop containing nucleotide triphosphate hydrolases"/>
    <property type="match status" value="1"/>
</dbReference>